<protein>
    <submittedName>
        <fullName evidence="1">Uncharacterized protein</fullName>
    </submittedName>
</protein>
<dbReference type="AlphaFoldDB" id="A0AAD9T0I9"/>
<accession>A0AAD9T0I9</accession>
<comment type="caution">
    <text evidence="1">The sequence shown here is derived from an EMBL/GenBank/DDBJ whole genome shotgun (WGS) entry which is preliminary data.</text>
</comment>
<sequence>MATSLPSLNPVPKKEGGYYEAALRWLEDTYLRWFGENRTSYGVKDSLRKTEITGNQDVDGVQRAVGETVGNTLAEGGVGEGVGTVVDRGLLRR</sequence>
<name>A0AAD9T0I9_9HELO</name>
<gene>
    <name evidence="1" type="ORF">QTJ16_004186</name>
</gene>
<proteinExistence type="predicted"/>
<reference evidence="1" key="1">
    <citation type="submission" date="2023-06" db="EMBL/GenBank/DDBJ databases">
        <title>Draft genome of Marssonina rosae.</title>
        <authorList>
            <person name="Cheng Q."/>
        </authorList>
    </citation>
    <scope>NUCLEOTIDE SEQUENCE</scope>
    <source>
        <strain evidence="1">R4</strain>
    </source>
</reference>
<dbReference type="Proteomes" id="UP001285354">
    <property type="component" value="Unassembled WGS sequence"/>
</dbReference>
<organism evidence="1 2">
    <name type="scientific">Diplocarpon rosae</name>
    <dbReference type="NCBI Taxonomy" id="946125"/>
    <lineage>
        <taxon>Eukaryota</taxon>
        <taxon>Fungi</taxon>
        <taxon>Dikarya</taxon>
        <taxon>Ascomycota</taxon>
        <taxon>Pezizomycotina</taxon>
        <taxon>Leotiomycetes</taxon>
        <taxon>Helotiales</taxon>
        <taxon>Drepanopezizaceae</taxon>
        <taxon>Diplocarpon</taxon>
    </lineage>
</organism>
<keyword evidence="2" id="KW-1185">Reference proteome</keyword>
<evidence type="ECO:0000313" key="2">
    <source>
        <dbReference type="Proteomes" id="UP001285354"/>
    </source>
</evidence>
<evidence type="ECO:0000313" key="1">
    <source>
        <dbReference type="EMBL" id="KAK2627011.1"/>
    </source>
</evidence>
<dbReference type="EMBL" id="JAUBYV010000005">
    <property type="protein sequence ID" value="KAK2627011.1"/>
    <property type="molecule type" value="Genomic_DNA"/>
</dbReference>